<evidence type="ECO:0008006" key="3">
    <source>
        <dbReference type="Google" id="ProtNLM"/>
    </source>
</evidence>
<dbReference type="Proteomes" id="UP001054945">
    <property type="component" value="Unassembled WGS sequence"/>
</dbReference>
<name>A0AAV4NHM1_CAEEX</name>
<sequence>MYQTIIHMHLIIRHASWPERSCLCNVPSCLEISSESYYGNGFRIRARMSEIPLNDKRTCPLQEVTEEKTQSNYIFFDPSKF</sequence>
<proteinExistence type="predicted"/>
<protein>
    <recommendedName>
        <fullName evidence="3">Ycf15</fullName>
    </recommendedName>
</protein>
<gene>
    <name evidence="1" type="ORF">CEXT_425901</name>
</gene>
<dbReference type="EMBL" id="BPLR01020906">
    <property type="protein sequence ID" value="GIX83839.1"/>
    <property type="molecule type" value="Genomic_DNA"/>
</dbReference>
<evidence type="ECO:0000313" key="1">
    <source>
        <dbReference type="EMBL" id="GIX83839.1"/>
    </source>
</evidence>
<evidence type="ECO:0000313" key="2">
    <source>
        <dbReference type="Proteomes" id="UP001054945"/>
    </source>
</evidence>
<organism evidence="1 2">
    <name type="scientific">Caerostris extrusa</name>
    <name type="common">Bark spider</name>
    <name type="synonym">Caerostris bankana</name>
    <dbReference type="NCBI Taxonomy" id="172846"/>
    <lineage>
        <taxon>Eukaryota</taxon>
        <taxon>Metazoa</taxon>
        <taxon>Ecdysozoa</taxon>
        <taxon>Arthropoda</taxon>
        <taxon>Chelicerata</taxon>
        <taxon>Arachnida</taxon>
        <taxon>Araneae</taxon>
        <taxon>Araneomorphae</taxon>
        <taxon>Entelegynae</taxon>
        <taxon>Araneoidea</taxon>
        <taxon>Araneidae</taxon>
        <taxon>Caerostris</taxon>
    </lineage>
</organism>
<keyword evidence="2" id="KW-1185">Reference proteome</keyword>
<comment type="caution">
    <text evidence="1">The sequence shown here is derived from an EMBL/GenBank/DDBJ whole genome shotgun (WGS) entry which is preliminary data.</text>
</comment>
<dbReference type="AlphaFoldDB" id="A0AAV4NHM1"/>
<accession>A0AAV4NHM1</accession>
<reference evidence="1 2" key="1">
    <citation type="submission" date="2021-06" db="EMBL/GenBank/DDBJ databases">
        <title>Caerostris extrusa draft genome.</title>
        <authorList>
            <person name="Kono N."/>
            <person name="Arakawa K."/>
        </authorList>
    </citation>
    <scope>NUCLEOTIDE SEQUENCE [LARGE SCALE GENOMIC DNA]</scope>
</reference>